<protein>
    <submittedName>
        <fullName evidence="1">Uncharacterized protein</fullName>
    </submittedName>
</protein>
<sequence>MSNVEVGRLSWVDDMVAGLGKDEARLLANYTMKFGGRLLPYNPDSSATLELSPNLIDALSRQCPCRKEHALAVSSYYESIDETVVDAARGVQTKTTQYVQTGFMRLVTEIDSQQNSDDQIKELREKIFDQLGEDQRDTSNILNCLLDLLKNREGLGEFTNFLFTRTIFAILEELDDRLRQAALAGEKGAEAIDRSGDEEY</sequence>
<dbReference type="Proteomes" id="UP001610334">
    <property type="component" value="Unassembled WGS sequence"/>
</dbReference>
<keyword evidence="2" id="KW-1185">Reference proteome</keyword>
<organism evidence="1 2">
    <name type="scientific">Aspergillus granulosus</name>
    <dbReference type="NCBI Taxonomy" id="176169"/>
    <lineage>
        <taxon>Eukaryota</taxon>
        <taxon>Fungi</taxon>
        <taxon>Dikarya</taxon>
        <taxon>Ascomycota</taxon>
        <taxon>Pezizomycotina</taxon>
        <taxon>Eurotiomycetes</taxon>
        <taxon>Eurotiomycetidae</taxon>
        <taxon>Eurotiales</taxon>
        <taxon>Aspergillaceae</taxon>
        <taxon>Aspergillus</taxon>
        <taxon>Aspergillus subgen. Nidulantes</taxon>
    </lineage>
</organism>
<reference evidence="1 2" key="1">
    <citation type="submission" date="2024-07" db="EMBL/GenBank/DDBJ databases">
        <title>Section-level genome sequencing and comparative genomics of Aspergillus sections Usti and Cavernicolus.</title>
        <authorList>
            <consortium name="Lawrence Berkeley National Laboratory"/>
            <person name="Nybo J.L."/>
            <person name="Vesth T.C."/>
            <person name="Theobald S."/>
            <person name="Frisvad J.C."/>
            <person name="Larsen T.O."/>
            <person name="Kjaerboelling I."/>
            <person name="Rothschild-Mancinelli K."/>
            <person name="Lyhne E.K."/>
            <person name="Kogle M.E."/>
            <person name="Barry K."/>
            <person name="Clum A."/>
            <person name="Na H."/>
            <person name="Ledsgaard L."/>
            <person name="Lin J."/>
            <person name="Lipzen A."/>
            <person name="Kuo A."/>
            <person name="Riley R."/>
            <person name="Mondo S."/>
            <person name="Labutti K."/>
            <person name="Haridas S."/>
            <person name="Pangalinan J."/>
            <person name="Salamov A.A."/>
            <person name="Simmons B.A."/>
            <person name="Magnuson J.K."/>
            <person name="Chen J."/>
            <person name="Drula E."/>
            <person name="Henrissat B."/>
            <person name="Wiebenga A."/>
            <person name="Lubbers R.J."/>
            <person name="Gomes A.C."/>
            <person name="Makela M.R."/>
            <person name="Stajich J."/>
            <person name="Grigoriev I.V."/>
            <person name="Mortensen U.H."/>
            <person name="De Vries R.P."/>
            <person name="Baker S.E."/>
            <person name="Andersen M.R."/>
        </authorList>
    </citation>
    <scope>NUCLEOTIDE SEQUENCE [LARGE SCALE GENOMIC DNA]</scope>
    <source>
        <strain evidence="1 2">CBS 588.65</strain>
    </source>
</reference>
<proteinExistence type="predicted"/>
<comment type="caution">
    <text evidence="1">The sequence shown here is derived from an EMBL/GenBank/DDBJ whole genome shotgun (WGS) entry which is preliminary data.</text>
</comment>
<accession>A0ABR4GV58</accession>
<evidence type="ECO:0000313" key="2">
    <source>
        <dbReference type="Proteomes" id="UP001610334"/>
    </source>
</evidence>
<evidence type="ECO:0000313" key="1">
    <source>
        <dbReference type="EMBL" id="KAL2802948.1"/>
    </source>
</evidence>
<gene>
    <name evidence="1" type="ORF">BJX63DRAFT_437373</name>
</gene>
<name>A0ABR4GV58_9EURO</name>
<dbReference type="EMBL" id="JBFXLT010000156">
    <property type="protein sequence ID" value="KAL2802948.1"/>
    <property type="molecule type" value="Genomic_DNA"/>
</dbReference>